<dbReference type="InterPro" id="IPR011990">
    <property type="entry name" value="TPR-like_helical_dom_sf"/>
</dbReference>
<evidence type="ECO:0000256" key="1">
    <source>
        <dbReference type="SAM" id="MobiDB-lite"/>
    </source>
</evidence>
<protein>
    <recommendedName>
        <fullName evidence="4">Coatomer subunit epsilon</fullName>
    </recommendedName>
</protein>
<evidence type="ECO:0008006" key="4">
    <source>
        <dbReference type="Google" id="ProtNLM"/>
    </source>
</evidence>
<evidence type="ECO:0000313" key="2">
    <source>
        <dbReference type="EMBL" id="KIK15490.1"/>
    </source>
</evidence>
<sequence length="205" mass="22874">MAVTLLGQGDREGALGIFDLAFHDCEPNDIRLLLLLKLILVFESGNQEGAIKRIELLAARANDDNDNDATYLYAQVLAVMHMKKGDYGRAISLIERVKNLAPKNKQYPPLMTISLIFGWSFDQPDIIVKRRQCETLYHEGRTAEATEILRNIMTTSDEDTQGSRTNVDWIADFIQKCVMTREHTGDGASGSSKHDETATQSNALS</sequence>
<dbReference type="EMBL" id="KN833888">
    <property type="protein sequence ID" value="KIK15490.1"/>
    <property type="molecule type" value="Genomic_DNA"/>
</dbReference>
<organism evidence="2 3">
    <name type="scientific">Pisolithus microcarpus 441</name>
    <dbReference type="NCBI Taxonomy" id="765257"/>
    <lineage>
        <taxon>Eukaryota</taxon>
        <taxon>Fungi</taxon>
        <taxon>Dikarya</taxon>
        <taxon>Basidiomycota</taxon>
        <taxon>Agaricomycotina</taxon>
        <taxon>Agaricomycetes</taxon>
        <taxon>Agaricomycetidae</taxon>
        <taxon>Boletales</taxon>
        <taxon>Sclerodermatineae</taxon>
        <taxon>Pisolithaceae</taxon>
        <taxon>Pisolithus</taxon>
    </lineage>
</organism>
<evidence type="ECO:0000313" key="3">
    <source>
        <dbReference type="Proteomes" id="UP000054018"/>
    </source>
</evidence>
<dbReference type="Gene3D" id="1.25.40.10">
    <property type="entry name" value="Tetratricopeptide repeat domain"/>
    <property type="match status" value="1"/>
</dbReference>
<name>A0A0C9XT59_9AGAM</name>
<dbReference type="AlphaFoldDB" id="A0A0C9XT59"/>
<accession>A0A0C9XT59</accession>
<reference evidence="2 3" key="1">
    <citation type="submission" date="2014-04" db="EMBL/GenBank/DDBJ databases">
        <authorList>
            <consortium name="DOE Joint Genome Institute"/>
            <person name="Kuo A."/>
            <person name="Kohler A."/>
            <person name="Costa M.D."/>
            <person name="Nagy L.G."/>
            <person name="Floudas D."/>
            <person name="Copeland A."/>
            <person name="Barry K.W."/>
            <person name="Cichocki N."/>
            <person name="Veneault-Fourrey C."/>
            <person name="LaButti K."/>
            <person name="Lindquist E.A."/>
            <person name="Lipzen A."/>
            <person name="Lundell T."/>
            <person name="Morin E."/>
            <person name="Murat C."/>
            <person name="Sun H."/>
            <person name="Tunlid A."/>
            <person name="Henrissat B."/>
            <person name="Grigoriev I.V."/>
            <person name="Hibbett D.S."/>
            <person name="Martin F."/>
            <person name="Nordberg H.P."/>
            <person name="Cantor M.N."/>
            <person name="Hua S.X."/>
        </authorList>
    </citation>
    <scope>NUCLEOTIDE SEQUENCE [LARGE SCALE GENOMIC DNA]</scope>
    <source>
        <strain evidence="2 3">441</strain>
    </source>
</reference>
<gene>
    <name evidence="2" type="ORF">PISMIDRAFT_687169</name>
</gene>
<dbReference type="HOGENOM" id="CLU_1366734_0_0_1"/>
<proteinExistence type="predicted"/>
<dbReference type="Proteomes" id="UP000054018">
    <property type="component" value="Unassembled WGS sequence"/>
</dbReference>
<dbReference type="SUPFAM" id="SSF48452">
    <property type="entry name" value="TPR-like"/>
    <property type="match status" value="1"/>
</dbReference>
<reference evidence="3" key="2">
    <citation type="submission" date="2015-01" db="EMBL/GenBank/DDBJ databases">
        <title>Evolutionary Origins and Diversification of the Mycorrhizal Mutualists.</title>
        <authorList>
            <consortium name="DOE Joint Genome Institute"/>
            <consortium name="Mycorrhizal Genomics Consortium"/>
            <person name="Kohler A."/>
            <person name="Kuo A."/>
            <person name="Nagy L.G."/>
            <person name="Floudas D."/>
            <person name="Copeland A."/>
            <person name="Barry K.W."/>
            <person name="Cichocki N."/>
            <person name="Veneault-Fourrey C."/>
            <person name="LaButti K."/>
            <person name="Lindquist E.A."/>
            <person name="Lipzen A."/>
            <person name="Lundell T."/>
            <person name="Morin E."/>
            <person name="Murat C."/>
            <person name="Riley R."/>
            <person name="Ohm R."/>
            <person name="Sun H."/>
            <person name="Tunlid A."/>
            <person name="Henrissat B."/>
            <person name="Grigoriev I.V."/>
            <person name="Hibbett D.S."/>
            <person name="Martin F."/>
        </authorList>
    </citation>
    <scope>NUCLEOTIDE SEQUENCE [LARGE SCALE GENOMIC DNA]</scope>
    <source>
        <strain evidence="3">441</strain>
    </source>
</reference>
<feature type="region of interest" description="Disordered" evidence="1">
    <location>
        <begin position="184"/>
        <end position="205"/>
    </location>
</feature>
<keyword evidence="3" id="KW-1185">Reference proteome</keyword>
<dbReference type="OrthoDB" id="2690484at2759"/>